<evidence type="ECO:0000256" key="1">
    <source>
        <dbReference type="SAM" id="MobiDB-lite"/>
    </source>
</evidence>
<organism evidence="2">
    <name type="scientific">Noccaea caerulescens</name>
    <name type="common">Alpine penny-cress</name>
    <name type="synonym">Thlaspi caerulescens</name>
    <dbReference type="NCBI Taxonomy" id="107243"/>
    <lineage>
        <taxon>Eukaryota</taxon>
        <taxon>Viridiplantae</taxon>
        <taxon>Streptophyta</taxon>
        <taxon>Embryophyta</taxon>
        <taxon>Tracheophyta</taxon>
        <taxon>Spermatophyta</taxon>
        <taxon>Magnoliopsida</taxon>
        <taxon>eudicotyledons</taxon>
        <taxon>Gunneridae</taxon>
        <taxon>Pentapetalae</taxon>
        <taxon>rosids</taxon>
        <taxon>malvids</taxon>
        <taxon>Brassicales</taxon>
        <taxon>Brassicaceae</taxon>
        <taxon>Coluteocarpeae</taxon>
        <taxon>Noccaea</taxon>
    </lineage>
</organism>
<dbReference type="EMBL" id="GEVM01013478">
    <property type="protein sequence ID" value="JAU92460.1"/>
    <property type="molecule type" value="Transcribed_RNA"/>
</dbReference>
<gene>
    <name evidence="2" type="ORF">MP_TR1815_c6_g1_i1_g.4974</name>
</gene>
<dbReference type="AlphaFoldDB" id="A0A1J3JKH0"/>
<feature type="compositionally biased region" description="Acidic residues" evidence="1">
    <location>
        <begin position="70"/>
        <end position="81"/>
    </location>
</feature>
<accession>A0A1J3JKH0</accession>
<feature type="region of interest" description="Disordered" evidence="1">
    <location>
        <begin position="54"/>
        <end position="89"/>
    </location>
</feature>
<reference evidence="2" key="1">
    <citation type="submission" date="2016-07" db="EMBL/GenBank/DDBJ databases">
        <title>De novo transcriptome assembly of four accessions of the metal hyperaccumulator plant Noccaea caerulescens.</title>
        <authorList>
            <person name="Blande D."/>
            <person name="Halimaa P."/>
            <person name="Tervahauta A.I."/>
            <person name="Aarts M.G."/>
            <person name="Karenlampi S.O."/>
        </authorList>
    </citation>
    <scope>NUCLEOTIDE SEQUENCE</scope>
</reference>
<name>A0A1J3JKH0_NOCCA</name>
<protein>
    <submittedName>
        <fullName evidence="2">Uncharacterized protein</fullName>
    </submittedName>
</protein>
<sequence>MCQCILVLENHRPPKNCVGHVLLFSLDTGKNWQNPDVDERVEELQYRRVFLENQPRSDGEGSECGRNVVDLEEEESDGENEGEIKLVLQ</sequence>
<evidence type="ECO:0000313" key="2">
    <source>
        <dbReference type="EMBL" id="JAU92460.1"/>
    </source>
</evidence>
<proteinExistence type="predicted"/>